<sequence>MKPWIQYYNGTVPYEYLSSWHKTLVKMNYMLVTSEVLSRLDDFVLRALIVMVVWRCSYRNVRSFYMTDVVVRWFLGECKSKSEIHRRAKGFREVFKEAFKEHVKELEGKLSALTDYLPSSALYGKVWKLWAVDSFIIEVPFGKRNRETLKKKFELELRQGKLRDAADRLYQFMKCKIRRRFKGQFTKKRNRSYFGFKVFIAISPTMLIHEIQVELANFPDNEVDFFLSGYKVVDRGFVGKSSTWLIGFPSFRRHVEFFGTFLKNYWRPYAVDREMTELFVYVIALIYNSSMYTSVLSRVPETQLAH</sequence>
<dbReference type="KEGG" id="mhk:DFR87_02100"/>
<name>A0A2U9IRQ9_9CREN</name>
<evidence type="ECO:0000313" key="1">
    <source>
        <dbReference type="EMBL" id="AWR98684.1"/>
    </source>
</evidence>
<dbReference type="EMBL" id="CP029287">
    <property type="protein sequence ID" value="AWR98684.1"/>
    <property type="molecule type" value="Genomic_DNA"/>
</dbReference>
<protein>
    <submittedName>
        <fullName evidence="1">IS5/IS1182 family transposase</fullName>
    </submittedName>
</protein>
<reference evidence="4" key="2">
    <citation type="submission" date="2020-03" db="EMBL/GenBank/DDBJ databases">
        <title>Complete Genome Sequences of Extremely Thermoacidophilic, Metal-Mobilizing Type-Strain Members of the Archaeal Family Sulfolobaceae: Acidianus brierleyi DSM-1651T, Acidianus sulfidivorans DSM-18786T, Metallosphaera hakonensis DSM-7519T, and Metallosphaera prunae DSM-10039T.</title>
        <authorList>
            <person name="Counts J.A."/>
            <person name="Kelly R.M."/>
        </authorList>
    </citation>
    <scope>NUCLEOTIDE SEQUENCE [LARGE SCALE GENOMIC DNA]</scope>
    <source>
        <strain evidence="3 4">HO1-1</strain>
    </source>
</reference>
<evidence type="ECO:0000313" key="2">
    <source>
        <dbReference type="EMBL" id="AWR98686.1"/>
    </source>
</evidence>
<dbReference type="GeneID" id="36834096"/>
<dbReference type="Proteomes" id="UP000247586">
    <property type="component" value="Chromosome"/>
</dbReference>
<gene>
    <name evidence="1" type="ORF">DFR87_02035</name>
    <name evidence="2" type="ORF">DFR87_02045</name>
    <name evidence="3" type="ORF">DFR87_02100</name>
</gene>
<dbReference type="KEGG" id="mhk:DFR87_02045"/>
<evidence type="ECO:0000313" key="4">
    <source>
        <dbReference type="Proteomes" id="UP000247586"/>
    </source>
</evidence>
<dbReference type="OrthoDB" id="38505at2157"/>
<reference evidence="4" key="3">
    <citation type="submission" date="2020-03" db="EMBL/GenBank/DDBJ databases">
        <title>Sequencing and Assembly of Multiple Reported Metal-Biooxidizing Members of the Extremely Thermoacidophilic Archaeal Family Sulfolobaceae.</title>
        <authorList>
            <person name="Counts J.A."/>
            <person name="Kelly R.M."/>
        </authorList>
    </citation>
    <scope>NUCLEOTIDE SEQUENCE [LARGE SCALE GENOMIC DNA]</scope>
    <source>
        <strain evidence="4">HO1-1</strain>
    </source>
</reference>
<dbReference type="KEGG" id="mhk:DFR87_02035"/>
<accession>A0A2U9IRQ9</accession>
<keyword evidence="4" id="KW-1185">Reference proteome</keyword>
<reference evidence="1 4" key="1">
    <citation type="submission" date="2018-05" db="EMBL/GenBank/DDBJ databases">
        <title>Complete Genome Sequences of Extremely Thermoacidophilic, Metal-Mobilizing Type-Strain Members of the Archaeal Family Sulfolobaceae: Acidianus brierleyi DSM-1651T, Acidianus sulfidivorans DSM-18786T, Metallosphaera hakonensis DSM-7519T, and Metallosphaera prunae DSM-10039T.</title>
        <authorList>
            <person name="Counts J.A."/>
            <person name="Kelly R.M."/>
        </authorList>
    </citation>
    <scope>NUCLEOTIDE SEQUENCE [LARGE SCALE GENOMIC DNA]</scope>
    <source>
        <strain evidence="1 4">HO1-1</strain>
    </source>
</reference>
<organism evidence="1 4">
    <name type="scientific">Metallosphaera hakonensis JCM 8857 = DSM 7519</name>
    <dbReference type="NCBI Taxonomy" id="1293036"/>
    <lineage>
        <taxon>Archaea</taxon>
        <taxon>Thermoproteota</taxon>
        <taxon>Thermoprotei</taxon>
        <taxon>Sulfolobales</taxon>
        <taxon>Sulfolobaceae</taxon>
        <taxon>Metallosphaera</taxon>
    </lineage>
</organism>
<dbReference type="EMBL" id="CP029287">
    <property type="protein sequence ID" value="AWR98693.1"/>
    <property type="molecule type" value="Genomic_DNA"/>
</dbReference>
<dbReference type="RefSeq" id="WP_110368810.1">
    <property type="nucleotide sequence ID" value="NZ_CP029287.2"/>
</dbReference>
<proteinExistence type="predicted"/>
<dbReference type="EMBL" id="CP029287">
    <property type="protein sequence ID" value="AWR98686.1"/>
    <property type="molecule type" value="Genomic_DNA"/>
</dbReference>
<dbReference type="AlphaFoldDB" id="A0A2U9IRQ9"/>
<evidence type="ECO:0000313" key="3">
    <source>
        <dbReference type="EMBL" id="AWR98693.1"/>
    </source>
</evidence>